<dbReference type="Proteomes" id="UP001064048">
    <property type="component" value="Chromosome 27"/>
</dbReference>
<reference evidence="1 2" key="1">
    <citation type="journal article" date="2022" name="Genome Biol. Evol.">
        <title>The Spruce Budworm Genome: Reconstructing the Evolutionary History of Antifreeze Proteins.</title>
        <authorList>
            <person name="Beliveau C."/>
            <person name="Gagne P."/>
            <person name="Picq S."/>
            <person name="Vernygora O."/>
            <person name="Keeling C.I."/>
            <person name="Pinkney K."/>
            <person name="Doucet D."/>
            <person name="Wen F."/>
            <person name="Johnston J.S."/>
            <person name="Maaroufi H."/>
            <person name="Boyle B."/>
            <person name="Laroche J."/>
            <person name="Dewar K."/>
            <person name="Juretic N."/>
            <person name="Blackburn G."/>
            <person name="Nisole A."/>
            <person name="Brunet B."/>
            <person name="Brandao M."/>
            <person name="Lumley L."/>
            <person name="Duan J."/>
            <person name="Quan G."/>
            <person name="Lucarotti C.J."/>
            <person name="Roe A.D."/>
            <person name="Sperling F.A.H."/>
            <person name="Levesque R.C."/>
            <person name="Cusson M."/>
        </authorList>
    </citation>
    <scope>NUCLEOTIDE SEQUENCE [LARGE SCALE GENOMIC DNA]</scope>
    <source>
        <strain evidence="1">Glfc:IPQL:Cfum</strain>
    </source>
</reference>
<evidence type="ECO:0000313" key="1">
    <source>
        <dbReference type="EMBL" id="KAI8441327.1"/>
    </source>
</evidence>
<evidence type="ECO:0000313" key="2">
    <source>
        <dbReference type="Proteomes" id="UP001064048"/>
    </source>
</evidence>
<name>A0ACC0KYG5_CHOFU</name>
<gene>
    <name evidence="1" type="ORF">MSG28_014948</name>
</gene>
<accession>A0ACC0KYG5</accession>
<organism evidence="1 2">
    <name type="scientific">Choristoneura fumiferana</name>
    <name type="common">Spruce budworm moth</name>
    <name type="synonym">Archips fumiferana</name>
    <dbReference type="NCBI Taxonomy" id="7141"/>
    <lineage>
        <taxon>Eukaryota</taxon>
        <taxon>Metazoa</taxon>
        <taxon>Ecdysozoa</taxon>
        <taxon>Arthropoda</taxon>
        <taxon>Hexapoda</taxon>
        <taxon>Insecta</taxon>
        <taxon>Pterygota</taxon>
        <taxon>Neoptera</taxon>
        <taxon>Endopterygota</taxon>
        <taxon>Lepidoptera</taxon>
        <taxon>Glossata</taxon>
        <taxon>Ditrysia</taxon>
        <taxon>Tortricoidea</taxon>
        <taxon>Tortricidae</taxon>
        <taxon>Tortricinae</taxon>
        <taxon>Choristoneura</taxon>
    </lineage>
</organism>
<proteinExistence type="predicted"/>
<comment type="caution">
    <text evidence="1">The sequence shown here is derived from an EMBL/GenBank/DDBJ whole genome shotgun (WGS) entry which is preliminary data.</text>
</comment>
<protein>
    <submittedName>
        <fullName evidence="1">Uncharacterized protein</fullName>
    </submittedName>
</protein>
<dbReference type="EMBL" id="CM046127">
    <property type="protein sequence ID" value="KAI8441327.1"/>
    <property type="molecule type" value="Genomic_DNA"/>
</dbReference>
<keyword evidence="2" id="KW-1185">Reference proteome</keyword>
<sequence>MEIMKMFWKIEKVVTETCVQNPVLVNQPGVITQSNVIGQPGIIAQPNIIAQPGIIAQQSYLTPVQCGVDYISQYAVPTAQGTTIIQDGSVANNLANALQLLIVSNLLSNTLPCPDLVNLGVAQPALQFAQPTLQIAQPALQIAQPALQIAQPSLQFGCGCGCGCGGCGCGVNYVL</sequence>